<dbReference type="Gene3D" id="3.20.10.10">
    <property type="entry name" value="D-amino Acid Aminotransferase, subunit A, domain 2"/>
    <property type="match status" value="1"/>
</dbReference>
<keyword evidence="17" id="KW-1185">Reference proteome</keyword>
<evidence type="ECO:0000256" key="8">
    <source>
        <dbReference type="ARBA" id="ARBA00014472"/>
    </source>
</evidence>
<reference evidence="17" key="1">
    <citation type="submission" date="2020-09" db="EMBL/GenBank/DDBJ databases">
        <title>The genome sequence of strain Labrenzia suaedae 4C16A.</title>
        <authorList>
            <person name="Liu Y."/>
        </authorList>
    </citation>
    <scope>NUCLEOTIDE SEQUENCE [LARGE SCALE GENOMIC DNA]</scope>
    <source>
        <strain evidence="17">4C16A</strain>
    </source>
</reference>
<evidence type="ECO:0000256" key="5">
    <source>
        <dbReference type="ARBA" id="ARBA00005072"/>
    </source>
</evidence>
<organism evidence="16 17">
    <name type="scientific">Roseibium litorale</name>
    <dbReference type="NCBI Taxonomy" id="2803841"/>
    <lineage>
        <taxon>Bacteria</taxon>
        <taxon>Pseudomonadati</taxon>
        <taxon>Pseudomonadota</taxon>
        <taxon>Alphaproteobacteria</taxon>
        <taxon>Hyphomicrobiales</taxon>
        <taxon>Stappiaceae</taxon>
        <taxon>Roseibium</taxon>
    </lineage>
</organism>
<sequence length="293" mass="32442">MRTVYLNGDYIEESEAKVSIFDRGFLFADAIYEVTAVVDGKLIDFPGHMERLTRSLGEINLEVPFDQASLLEIHRQVVARNNLREGLIYLQISRGSTGDRDFNFPLEPVAPTLVLFTQEKALIENPVAERGQKVILVEDWRWLRRDIKTVQLLYPAMAKSLARDKGADDAWMVENGQITEGCSNNAYIVTADGTLVTRALSNSILAGITRQTVLQCAAELQVKVEERAFSAEEIRQAREAFSTSASGFVNPVVQVDGFAVGDGKPGPVARRLREIYIKNSLATAIDALTPQPA</sequence>
<comment type="catalytic activity">
    <reaction evidence="13">
        <text>L-leucine + 2-oxoglutarate = 4-methyl-2-oxopentanoate + L-glutamate</text>
        <dbReference type="Rhea" id="RHEA:18321"/>
        <dbReference type="ChEBI" id="CHEBI:16810"/>
        <dbReference type="ChEBI" id="CHEBI:17865"/>
        <dbReference type="ChEBI" id="CHEBI:29985"/>
        <dbReference type="ChEBI" id="CHEBI:57427"/>
        <dbReference type="EC" id="2.6.1.42"/>
    </reaction>
</comment>
<evidence type="ECO:0000256" key="15">
    <source>
        <dbReference type="RuleBase" id="RU004516"/>
    </source>
</evidence>
<reference evidence="16 17" key="2">
    <citation type="journal article" date="2021" name="Int. J. Syst. Evol. Microbiol.">
        <title>Roseibium litorale sp. nov., isolated from a tidal flat sediment and proposal for the reclassification of Labrenzia polysiphoniae as Roseibium polysiphoniae comb. nov.</title>
        <authorList>
            <person name="Liu Y."/>
            <person name="Pei T."/>
            <person name="Du J."/>
            <person name="Chao M."/>
            <person name="Deng M.R."/>
            <person name="Zhu H."/>
        </authorList>
    </citation>
    <scope>NUCLEOTIDE SEQUENCE [LARGE SCALE GENOMIC DNA]</scope>
    <source>
        <strain evidence="16 17">4C16A</strain>
    </source>
</reference>
<evidence type="ECO:0000256" key="9">
    <source>
        <dbReference type="ARBA" id="ARBA00022898"/>
    </source>
</evidence>
<dbReference type="InterPro" id="IPR018300">
    <property type="entry name" value="Aminotrans_IV_CS"/>
</dbReference>
<dbReference type="EC" id="2.6.1.42" evidence="7"/>
<dbReference type="PROSITE" id="PS00770">
    <property type="entry name" value="AA_TRANSFER_CLASS_4"/>
    <property type="match status" value="1"/>
</dbReference>
<protein>
    <recommendedName>
        <fullName evidence="8">Probable branched-chain-amino-acid aminotransferase</fullName>
        <ecNumber evidence="7">2.6.1.42</ecNumber>
    </recommendedName>
</protein>
<keyword evidence="9 15" id="KW-0663">Pyridoxal phosphate</keyword>
<evidence type="ECO:0000256" key="13">
    <source>
        <dbReference type="ARBA" id="ARBA00049229"/>
    </source>
</evidence>
<dbReference type="EMBL" id="JACYXI010000005">
    <property type="protein sequence ID" value="MBD8891717.1"/>
    <property type="molecule type" value="Genomic_DNA"/>
</dbReference>
<comment type="similarity">
    <text evidence="6 14">Belongs to the class-IV pyridoxal-phosphate-dependent aminotransferase family.</text>
</comment>
<gene>
    <name evidence="16" type="ORF">IG616_09160</name>
</gene>
<accession>A0ABR9CN53</accession>
<keyword evidence="16" id="KW-0032">Aminotransferase</keyword>
<dbReference type="SUPFAM" id="SSF56752">
    <property type="entry name" value="D-aminoacid aminotransferase-like PLP-dependent enzymes"/>
    <property type="match status" value="1"/>
</dbReference>
<evidence type="ECO:0000256" key="14">
    <source>
        <dbReference type="RuleBase" id="RU004106"/>
    </source>
</evidence>
<evidence type="ECO:0000256" key="12">
    <source>
        <dbReference type="ARBA" id="ARBA00048798"/>
    </source>
</evidence>
<name>A0ABR9CN53_9HYPH</name>
<dbReference type="InterPro" id="IPR050571">
    <property type="entry name" value="Class-IV_PLP-Dep_Aminotrnsfr"/>
</dbReference>
<evidence type="ECO:0000256" key="4">
    <source>
        <dbReference type="ARBA" id="ARBA00004931"/>
    </source>
</evidence>
<evidence type="ECO:0000256" key="11">
    <source>
        <dbReference type="ARBA" id="ARBA00048212"/>
    </source>
</evidence>
<dbReference type="PANTHER" id="PTHR42743">
    <property type="entry name" value="AMINO-ACID AMINOTRANSFERASE"/>
    <property type="match status" value="1"/>
</dbReference>
<comment type="catalytic activity">
    <reaction evidence="11">
        <text>L-valine + 2-oxoglutarate = 3-methyl-2-oxobutanoate + L-glutamate</text>
        <dbReference type="Rhea" id="RHEA:24813"/>
        <dbReference type="ChEBI" id="CHEBI:11851"/>
        <dbReference type="ChEBI" id="CHEBI:16810"/>
        <dbReference type="ChEBI" id="CHEBI:29985"/>
        <dbReference type="ChEBI" id="CHEBI:57762"/>
        <dbReference type="EC" id="2.6.1.42"/>
    </reaction>
</comment>
<dbReference type="InterPro" id="IPR043131">
    <property type="entry name" value="BCAT-like_N"/>
</dbReference>
<evidence type="ECO:0000313" key="17">
    <source>
        <dbReference type="Proteomes" id="UP000632063"/>
    </source>
</evidence>
<dbReference type="PANTHER" id="PTHR42743:SF11">
    <property type="entry name" value="AMINODEOXYCHORISMATE LYASE"/>
    <property type="match status" value="1"/>
</dbReference>
<evidence type="ECO:0000256" key="1">
    <source>
        <dbReference type="ARBA" id="ARBA00001933"/>
    </source>
</evidence>
<dbReference type="Proteomes" id="UP000632063">
    <property type="component" value="Unassembled WGS sequence"/>
</dbReference>
<dbReference type="InterPro" id="IPR036038">
    <property type="entry name" value="Aminotransferase-like"/>
</dbReference>
<keyword evidence="16" id="KW-0808">Transferase</keyword>
<comment type="pathway">
    <text evidence="3">Amino-acid biosynthesis; L-isoleucine biosynthesis; L-isoleucine from 2-oxobutanoate: step 4/4.</text>
</comment>
<evidence type="ECO:0000256" key="3">
    <source>
        <dbReference type="ARBA" id="ARBA00004824"/>
    </source>
</evidence>
<comment type="function">
    <text evidence="2">Acts on leucine, isoleucine and valine.</text>
</comment>
<evidence type="ECO:0000256" key="6">
    <source>
        <dbReference type="ARBA" id="ARBA00009320"/>
    </source>
</evidence>
<proteinExistence type="inferred from homology"/>
<dbReference type="InterPro" id="IPR001544">
    <property type="entry name" value="Aminotrans_IV"/>
</dbReference>
<comment type="catalytic activity">
    <reaction evidence="12">
        <text>L-isoleucine + 2-oxoglutarate = (S)-3-methyl-2-oxopentanoate + L-glutamate</text>
        <dbReference type="Rhea" id="RHEA:24801"/>
        <dbReference type="ChEBI" id="CHEBI:16810"/>
        <dbReference type="ChEBI" id="CHEBI:29985"/>
        <dbReference type="ChEBI" id="CHEBI:35146"/>
        <dbReference type="ChEBI" id="CHEBI:58045"/>
        <dbReference type="EC" id="2.6.1.42"/>
    </reaction>
</comment>
<dbReference type="Gene3D" id="3.30.470.10">
    <property type="match status" value="1"/>
</dbReference>
<dbReference type="RefSeq" id="WP_192147865.1">
    <property type="nucleotide sequence ID" value="NZ_JACYXI010000005.1"/>
</dbReference>
<evidence type="ECO:0000256" key="10">
    <source>
        <dbReference type="ARBA" id="ARBA00023304"/>
    </source>
</evidence>
<keyword evidence="10" id="KW-0100">Branched-chain amino acid biosynthesis</keyword>
<keyword evidence="10" id="KW-0028">Amino-acid biosynthesis</keyword>
<dbReference type="GO" id="GO:0047810">
    <property type="term" value="F:D-alanine-2-oxoglutarate aminotransferase activity"/>
    <property type="evidence" value="ECO:0007669"/>
    <property type="project" value="UniProtKB-EC"/>
</dbReference>
<evidence type="ECO:0000256" key="2">
    <source>
        <dbReference type="ARBA" id="ARBA00003109"/>
    </source>
</evidence>
<dbReference type="Pfam" id="PF01063">
    <property type="entry name" value="Aminotran_4"/>
    <property type="match status" value="1"/>
</dbReference>
<comment type="pathway">
    <text evidence="4">Amino-acid biosynthesis; L-valine biosynthesis; L-valine from pyruvate: step 4/4.</text>
</comment>
<evidence type="ECO:0000313" key="16">
    <source>
        <dbReference type="EMBL" id="MBD8891717.1"/>
    </source>
</evidence>
<dbReference type="NCBIfam" id="NF005209">
    <property type="entry name" value="PRK06680.1"/>
    <property type="match status" value="1"/>
</dbReference>
<evidence type="ECO:0000256" key="7">
    <source>
        <dbReference type="ARBA" id="ARBA00013053"/>
    </source>
</evidence>
<comment type="cofactor">
    <cofactor evidence="1 15">
        <name>pyridoxal 5'-phosphate</name>
        <dbReference type="ChEBI" id="CHEBI:597326"/>
    </cofactor>
</comment>
<dbReference type="CDD" id="cd01558">
    <property type="entry name" value="D-AAT_like"/>
    <property type="match status" value="1"/>
</dbReference>
<dbReference type="InterPro" id="IPR043132">
    <property type="entry name" value="BCAT-like_C"/>
</dbReference>
<comment type="pathway">
    <text evidence="5">Amino-acid biosynthesis; L-leucine biosynthesis; L-leucine from 3-methyl-2-oxobutanoate: step 4/4.</text>
</comment>
<comment type="caution">
    <text evidence="16">The sequence shown here is derived from an EMBL/GenBank/DDBJ whole genome shotgun (WGS) entry which is preliminary data.</text>
</comment>